<keyword evidence="4" id="KW-0735">Signal-anchor</keyword>
<keyword evidence="5" id="KW-1133">Transmembrane helix</keyword>
<protein>
    <submittedName>
        <fullName evidence="9">Trichome birefringence-like family</fullName>
    </submittedName>
</protein>
<evidence type="ECO:0000259" key="8">
    <source>
        <dbReference type="Pfam" id="PF14416"/>
    </source>
</evidence>
<keyword evidence="3" id="KW-0812">Transmembrane</keyword>
<accession>A0A2P5ECK1</accession>
<dbReference type="Pfam" id="PF14416">
    <property type="entry name" value="PMR5N"/>
    <property type="match status" value="1"/>
</dbReference>
<dbReference type="GO" id="GO:0005794">
    <property type="term" value="C:Golgi apparatus"/>
    <property type="evidence" value="ECO:0007669"/>
    <property type="project" value="TreeGrafter"/>
</dbReference>
<sequence>MKPPMMSSSLFFSSLPTKSLQLLLYLISFKCILGHQLQLHHNTDPSLSQTVFGEEIDKIPFAIGRTKEGCDIFSGRWVWDESRPLYEESDCPFIYEKLICLQHGRPEKKYQHWRWQPHNCDLPRSIDWGGEPGRNCYNETTMIEDPNYWGSDCRKSLMQVLGEELSDSNFLITLLNITQLTSYRKDAHPGIYRKFFGPLPPDEPTNPMKYADCIHWCLPGVQDNWNELFFTKLFYP</sequence>
<dbReference type="InterPro" id="IPR025846">
    <property type="entry name" value="TBL_N"/>
</dbReference>
<comment type="caution">
    <text evidence="9">The sequence shown here is derived from an EMBL/GenBank/DDBJ whole genome shotgun (WGS) entry which is preliminary data.</text>
</comment>
<reference evidence="10" key="1">
    <citation type="submission" date="2016-06" db="EMBL/GenBank/DDBJ databases">
        <title>Parallel loss of symbiosis genes in relatives of nitrogen-fixing non-legume Parasponia.</title>
        <authorList>
            <person name="Van Velzen R."/>
            <person name="Holmer R."/>
            <person name="Bu F."/>
            <person name="Rutten L."/>
            <person name="Van Zeijl A."/>
            <person name="Liu W."/>
            <person name="Santuari L."/>
            <person name="Cao Q."/>
            <person name="Sharma T."/>
            <person name="Shen D."/>
            <person name="Roswanjaya Y."/>
            <person name="Wardhani T."/>
            <person name="Kalhor M.S."/>
            <person name="Jansen J."/>
            <person name="Van den Hoogen J."/>
            <person name="Gungor B."/>
            <person name="Hartog M."/>
            <person name="Hontelez J."/>
            <person name="Verver J."/>
            <person name="Yang W.-C."/>
            <person name="Schijlen E."/>
            <person name="Repin R."/>
            <person name="Schilthuizen M."/>
            <person name="Schranz E."/>
            <person name="Heidstra R."/>
            <person name="Miyata K."/>
            <person name="Fedorova E."/>
            <person name="Kohlen W."/>
            <person name="Bisseling T."/>
            <person name="Smit S."/>
            <person name="Geurts R."/>
        </authorList>
    </citation>
    <scope>NUCLEOTIDE SEQUENCE [LARGE SCALE GENOMIC DNA]</scope>
    <source>
        <strain evidence="10">cv. RG33-2</strain>
    </source>
</reference>
<evidence type="ECO:0000313" key="9">
    <source>
        <dbReference type="EMBL" id="PON83279.1"/>
    </source>
</evidence>
<name>A0A2P5ECK1_TREOI</name>
<dbReference type="STRING" id="63057.A0A2P5ECK1"/>
<comment type="subcellular location">
    <subcellularLocation>
        <location evidence="1">Membrane</location>
        <topology evidence="1">Single-pass membrane protein</topology>
    </subcellularLocation>
</comment>
<feature type="domain" description="Trichome birefringence-like C-terminal" evidence="7">
    <location>
        <begin position="127"/>
        <end position="231"/>
    </location>
</feature>
<dbReference type="OrthoDB" id="1590566at2759"/>
<proteinExistence type="inferred from homology"/>
<dbReference type="InParanoid" id="A0A2P5ECK1"/>
<dbReference type="AlphaFoldDB" id="A0A2P5ECK1"/>
<keyword evidence="10" id="KW-1185">Reference proteome</keyword>
<gene>
    <name evidence="9" type="ORF">TorRG33x02_209830</name>
</gene>
<dbReference type="InterPro" id="IPR026057">
    <property type="entry name" value="TBL_C"/>
</dbReference>
<comment type="similarity">
    <text evidence="2">Belongs to the PC-esterase family. TBL subfamily.</text>
</comment>
<evidence type="ECO:0000256" key="3">
    <source>
        <dbReference type="ARBA" id="ARBA00022692"/>
    </source>
</evidence>
<evidence type="ECO:0000313" key="10">
    <source>
        <dbReference type="Proteomes" id="UP000237000"/>
    </source>
</evidence>
<evidence type="ECO:0000256" key="5">
    <source>
        <dbReference type="ARBA" id="ARBA00022989"/>
    </source>
</evidence>
<dbReference type="Pfam" id="PF13839">
    <property type="entry name" value="PC-Esterase"/>
    <property type="match status" value="1"/>
</dbReference>
<evidence type="ECO:0000259" key="7">
    <source>
        <dbReference type="Pfam" id="PF13839"/>
    </source>
</evidence>
<evidence type="ECO:0000256" key="2">
    <source>
        <dbReference type="ARBA" id="ARBA00007727"/>
    </source>
</evidence>
<dbReference type="EMBL" id="JXTC01000181">
    <property type="protein sequence ID" value="PON83279.1"/>
    <property type="molecule type" value="Genomic_DNA"/>
</dbReference>
<dbReference type="PANTHER" id="PTHR32285:SF62">
    <property type="entry name" value="PROTEIN TRICHOME BIREFRINGENCE-LIKE 33"/>
    <property type="match status" value="1"/>
</dbReference>
<evidence type="ECO:0000256" key="1">
    <source>
        <dbReference type="ARBA" id="ARBA00004167"/>
    </source>
</evidence>
<dbReference type="GO" id="GO:0016020">
    <property type="term" value="C:membrane"/>
    <property type="evidence" value="ECO:0007669"/>
    <property type="project" value="UniProtKB-SubCell"/>
</dbReference>
<evidence type="ECO:0000256" key="4">
    <source>
        <dbReference type="ARBA" id="ARBA00022968"/>
    </source>
</evidence>
<evidence type="ECO:0000256" key="6">
    <source>
        <dbReference type="ARBA" id="ARBA00023136"/>
    </source>
</evidence>
<dbReference type="PANTHER" id="PTHR32285">
    <property type="entry name" value="PROTEIN TRICHOME BIREFRINGENCE-LIKE 9-RELATED"/>
    <property type="match status" value="1"/>
</dbReference>
<keyword evidence="6" id="KW-0472">Membrane</keyword>
<dbReference type="Proteomes" id="UP000237000">
    <property type="component" value="Unassembled WGS sequence"/>
</dbReference>
<dbReference type="GO" id="GO:0016413">
    <property type="term" value="F:O-acetyltransferase activity"/>
    <property type="evidence" value="ECO:0007669"/>
    <property type="project" value="InterPro"/>
</dbReference>
<dbReference type="InterPro" id="IPR029962">
    <property type="entry name" value="TBL"/>
</dbReference>
<feature type="domain" description="Trichome birefringence-like N-terminal" evidence="8">
    <location>
        <begin position="69"/>
        <end position="121"/>
    </location>
</feature>
<organism evidence="9 10">
    <name type="scientific">Trema orientale</name>
    <name type="common">Charcoal tree</name>
    <name type="synonym">Celtis orientalis</name>
    <dbReference type="NCBI Taxonomy" id="63057"/>
    <lineage>
        <taxon>Eukaryota</taxon>
        <taxon>Viridiplantae</taxon>
        <taxon>Streptophyta</taxon>
        <taxon>Embryophyta</taxon>
        <taxon>Tracheophyta</taxon>
        <taxon>Spermatophyta</taxon>
        <taxon>Magnoliopsida</taxon>
        <taxon>eudicotyledons</taxon>
        <taxon>Gunneridae</taxon>
        <taxon>Pentapetalae</taxon>
        <taxon>rosids</taxon>
        <taxon>fabids</taxon>
        <taxon>Rosales</taxon>
        <taxon>Cannabaceae</taxon>
        <taxon>Trema</taxon>
    </lineage>
</organism>